<dbReference type="InterPro" id="IPR002734">
    <property type="entry name" value="RibDG_C"/>
</dbReference>
<reference evidence="6 7" key="1">
    <citation type="submission" date="2022-07" db="EMBL/GenBank/DDBJ databases">
        <authorList>
            <person name="Li W.-J."/>
            <person name="Deng Q.-Q."/>
        </authorList>
    </citation>
    <scope>NUCLEOTIDE SEQUENCE [LARGE SCALE GENOMIC DNA]</scope>
    <source>
        <strain evidence="6 7">SYSU M60028</strain>
    </source>
</reference>
<accession>A0ABT1LAA2</accession>
<evidence type="ECO:0000259" key="5">
    <source>
        <dbReference type="Pfam" id="PF01872"/>
    </source>
</evidence>
<keyword evidence="7" id="KW-1185">Reference proteome</keyword>
<dbReference type="Proteomes" id="UP001205890">
    <property type="component" value="Unassembled WGS sequence"/>
</dbReference>
<dbReference type="Gene3D" id="3.40.430.10">
    <property type="entry name" value="Dihydrofolate Reductase, subunit A"/>
    <property type="match status" value="1"/>
</dbReference>
<comment type="pathway">
    <text evidence="1">Cofactor biosynthesis; riboflavin biosynthesis.</text>
</comment>
<dbReference type="SUPFAM" id="SSF53597">
    <property type="entry name" value="Dihydrofolate reductase-like"/>
    <property type="match status" value="1"/>
</dbReference>
<protein>
    <submittedName>
        <fullName evidence="6">RibD family protein</fullName>
    </submittedName>
</protein>
<proteinExistence type="predicted"/>
<comment type="caution">
    <text evidence="6">The sequence shown here is derived from an EMBL/GenBank/DDBJ whole genome shotgun (WGS) entry which is preliminary data.</text>
</comment>
<evidence type="ECO:0000313" key="6">
    <source>
        <dbReference type="EMBL" id="MCP8938389.1"/>
    </source>
</evidence>
<organism evidence="6 7">
    <name type="scientific">Alsobacter ponti</name>
    <dbReference type="NCBI Taxonomy" id="2962936"/>
    <lineage>
        <taxon>Bacteria</taxon>
        <taxon>Pseudomonadati</taxon>
        <taxon>Pseudomonadota</taxon>
        <taxon>Alphaproteobacteria</taxon>
        <taxon>Hyphomicrobiales</taxon>
        <taxon>Alsobacteraceae</taxon>
        <taxon>Alsobacter</taxon>
    </lineage>
</organism>
<keyword evidence="3" id="KW-0560">Oxidoreductase</keyword>
<keyword evidence="2" id="KW-0521">NADP</keyword>
<dbReference type="EMBL" id="JANCLU010000005">
    <property type="protein sequence ID" value="MCP8938389.1"/>
    <property type="molecule type" value="Genomic_DNA"/>
</dbReference>
<feature type="domain" description="Bacterial bifunctional deaminase-reductase C-terminal" evidence="5">
    <location>
        <begin position="34"/>
        <end position="204"/>
    </location>
</feature>
<evidence type="ECO:0000256" key="2">
    <source>
        <dbReference type="ARBA" id="ARBA00022857"/>
    </source>
</evidence>
<dbReference type="RefSeq" id="WP_254740249.1">
    <property type="nucleotide sequence ID" value="NZ_JANCLU010000005.1"/>
</dbReference>
<evidence type="ECO:0000256" key="1">
    <source>
        <dbReference type="ARBA" id="ARBA00005104"/>
    </source>
</evidence>
<dbReference type="Pfam" id="PF01872">
    <property type="entry name" value="RibD_C"/>
    <property type="match status" value="1"/>
</dbReference>
<evidence type="ECO:0000256" key="3">
    <source>
        <dbReference type="ARBA" id="ARBA00023002"/>
    </source>
</evidence>
<gene>
    <name evidence="6" type="ORF">NK718_07665</name>
</gene>
<evidence type="ECO:0000256" key="4">
    <source>
        <dbReference type="SAM" id="MobiDB-lite"/>
    </source>
</evidence>
<dbReference type="PANTHER" id="PTHR38011:SF7">
    <property type="entry name" value="2,5-DIAMINO-6-RIBOSYLAMINO-4(3H)-PYRIMIDINONE 5'-PHOSPHATE REDUCTASE"/>
    <property type="match status" value="1"/>
</dbReference>
<evidence type="ECO:0000313" key="7">
    <source>
        <dbReference type="Proteomes" id="UP001205890"/>
    </source>
</evidence>
<dbReference type="InterPro" id="IPR024072">
    <property type="entry name" value="DHFR-like_dom_sf"/>
</dbReference>
<sequence length="248" mass="26766">MPDSYPETEKSKPELGGSDAPSLRFLRDAPRDRPFVIAQLGQSLDGRIATTTGESRYINRAAALDHLHRLRAHVDAVVVGIGTVLADDPLLDVRRVPGPNPARVVLDPSGRLPPESRCLRDDGTRRIVVRQASAARREGVEEIVLPSDAGAPWPRAVVAALLERGLGRILVEGGARTISSFIDAGCVDRLHVLVAPLIIGSGKPGLEMSPVGRLRDALRPVTTVHVFDDGDVLFDCDLRRRQGELDAP</sequence>
<name>A0ABT1LAA2_9HYPH</name>
<dbReference type="PANTHER" id="PTHR38011">
    <property type="entry name" value="DIHYDROFOLATE REDUCTASE FAMILY PROTEIN (AFU_ORTHOLOGUE AFUA_8G06820)"/>
    <property type="match status" value="1"/>
</dbReference>
<feature type="region of interest" description="Disordered" evidence="4">
    <location>
        <begin position="1"/>
        <end position="22"/>
    </location>
</feature>
<dbReference type="InterPro" id="IPR050765">
    <property type="entry name" value="Riboflavin_Biosynth_HTPR"/>
</dbReference>